<dbReference type="Pfam" id="PF13620">
    <property type="entry name" value="CarboxypepD_reg"/>
    <property type="match status" value="1"/>
</dbReference>
<dbReference type="OrthoDB" id="606851at2"/>
<sequence>MPRLYSFGVSLFLLLLLSFGTLFAQKQTVSGLVVNQQRDPLSLATVTLHASDDKLVANVTTNATGQFRIAFDSLGEFFVRVRHVGYQDFSSPHFEVVLSELDTIVLLPLVHALDAVEVNAKKKLLEVEGGTIIYHVEHAIGALDISVLEALKKAPGVYVENESAITLNGQSGVQILIDGRQTYLSGKELTDLLKSLSSNNIKSIEIISSPTAKYDAAGQAGIINIKTKKNQIKGINGSLTTIMAYGVSAKQLQNIALSYRVDKVNIFGSYNHTLGNYNYVYGTNRQQNGKSYDSHTIDVDKRQKMSSQVGMDYYLNDKNTIGFVANGNFIFGGGRTDTHTDIGNSPFNTIIESLDAVNDYYGQGTSRYNFNANYKYEDTLGYSLSIDADYGLFDKWNKNLQTNIYRDNEDLITTDNLYRTLNGIDIDLKGVKLDYGMKLWNGKLEAGLKYSYVGSINDSRFYHVVASSDSLDHRRSNDFHFGEAVSAAYIDYKRNIGKLSLQGGLRVENASSEGKLFYKQNNVGSDEVISRDFTNLFPFFSVSLLPTAHSTMSFSYAKRIDRPAYQDLNPFIYMLDELSFWQGNPFLNPSLTHRLTFLYSLKRSTIVTFNFSYTDQLTAKVIDTLDTEKIVMISKNLGTQKHWSLNLTQQLSVKPWWDMTFNGLLYYIDNAVSFDEYRNFELKQFAGRASLVQAFKMPFKMKGELTAVYNSKRLSGANTLSRSISQVDVAVQKNLLQDRATIRFAVTDIYKGNKSRYSQNFPGFTSSSYGYYESRQARLSFSYRFSEGKIKTQRSRKSALESESGRM</sequence>
<evidence type="ECO:0000259" key="4">
    <source>
        <dbReference type="Pfam" id="PF07715"/>
    </source>
</evidence>
<evidence type="ECO:0000256" key="2">
    <source>
        <dbReference type="ARBA" id="ARBA00023136"/>
    </source>
</evidence>
<comment type="caution">
    <text evidence="6">The sequence shown here is derived from an EMBL/GenBank/DDBJ whole genome shotgun (WGS) entry which is preliminary data.</text>
</comment>
<dbReference type="Pfam" id="PF14905">
    <property type="entry name" value="OMP_b-brl_3"/>
    <property type="match status" value="1"/>
</dbReference>
<organism evidence="6 7">
    <name type="scientific">Sphingobacterium alimentarium</name>
    <dbReference type="NCBI Taxonomy" id="797292"/>
    <lineage>
        <taxon>Bacteria</taxon>
        <taxon>Pseudomonadati</taxon>
        <taxon>Bacteroidota</taxon>
        <taxon>Sphingobacteriia</taxon>
        <taxon>Sphingobacteriales</taxon>
        <taxon>Sphingobacteriaceae</taxon>
        <taxon>Sphingobacterium</taxon>
    </lineage>
</organism>
<keyword evidence="6" id="KW-0675">Receptor</keyword>
<evidence type="ECO:0000256" key="1">
    <source>
        <dbReference type="ARBA" id="ARBA00004442"/>
    </source>
</evidence>
<reference evidence="6 7" key="1">
    <citation type="submission" date="2019-03" db="EMBL/GenBank/DDBJ databases">
        <title>Genomic Encyclopedia of Type Strains, Phase IV (KMG-IV): sequencing the most valuable type-strain genomes for metagenomic binning, comparative biology and taxonomic classification.</title>
        <authorList>
            <person name="Goeker M."/>
        </authorList>
    </citation>
    <scope>NUCLEOTIDE SEQUENCE [LARGE SCALE GENOMIC DNA]</scope>
    <source>
        <strain evidence="6 7">DSM 22362</strain>
    </source>
</reference>
<protein>
    <submittedName>
        <fullName evidence="6">Outer membrane receptor protein involved in Fe transport</fullName>
    </submittedName>
</protein>
<dbReference type="InterPro" id="IPR041700">
    <property type="entry name" value="OMP_b-brl_3"/>
</dbReference>
<dbReference type="Gene3D" id="2.40.170.20">
    <property type="entry name" value="TonB-dependent receptor, beta-barrel domain"/>
    <property type="match status" value="1"/>
</dbReference>
<dbReference type="GO" id="GO:0030246">
    <property type="term" value="F:carbohydrate binding"/>
    <property type="evidence" value="ECO:0007669"/>
    <property type="project" value="InterPro"/>
</dbReference>
<dbReference type="EMBL" id="SMBZ01000083">
    <property type="protein sequence ID" value="TCV04994.1"/>
    <property type="molecule type" value="Genomic_DNA"/>
</dbReference>
<dbReference type="InterPro" id="IPR013784">
    <property type="entry name" value="Carb-bd-like_fold"/>
</dbReference>
<dbReference type="InterPro" id="IPR037066">
    <property type="entry name" value="Plug_dom_sf"/>
</dbReference>
<feature type="domain" description="Outer membrane protein beta-barrel" evidence="5">
    <location>
        <begin position="378"/>
        <end position="783"/>
    </location>
</feature>
<accession>A0A4R3VL70</accession>
<dbReference type="InterPro" id="IPR012910">
    <property type="entry name" value="Plug_dom"/>
</dbReference>
<dbReference type="SUPFAM" id="SSF56935">
    <property type="entry name" value="Porins"/>
    <property type="match status" value="1"/>
</dbReference>
<name>A0A4R3VL70_9SPHI</name>
<comment type="subcellular location">
    <subcellularLocation>
        <location evidence="1">Cell outer membrane</location>
    </subcellularLocation>
</comment>
<feature type="domain" description="TonB-dependent receptor plug" evidence="4">
    <location>
        <begin position="146"/>
        <end position="221"/>
    </location>
</feature>
<evidence type="ECO:0000313" key="6">
    <source>
        <dbReference type="EMBL" id="TCV04994.1"/>
    </source>
</evidence>
<dbReference type="AlphaFoldDB" id="A0A4R3VL70"/>
<dbReference type="RefSeq" id="WP_132779292.1">
    <property type="nucleotide sequence ID" value="NZ_SMBZ01000083.1"/>
</dbReference>
<evidence type="ECO:0000259" key="5">
    <source>
        <dbReference type="Pfam" id="PF14905"/>
    </source>
</evidence>
<proteinExistence type="predicted"/>
<dbReference type="PANTHER" id="PTHR40980">
    <property type="entry name" value="PLUG DOMAIN-CONTAINING PROTEIN"/>
    <property type="match status" value="1"/>
</dbReference>
<dbReference type="Gene3D" id="2.170.130.10">
    <property type="entry name" value="TonB-dependent receptor, plug domain"/>
    <property type="match status" value="1"/>
</dbReference>
<dbReference type="SUPFAM" id="SSF49452">
    <property type="entry name" value="Starch-binding domain-like"/>
    <property type="match status" value="1"/>
</dbReference>
<dbReference type="Proteomes" id="UP000295197">
    <property type="component" value="Unassembled WGS sequence"/>
</dbReference>
<dbReference type="Gene3D" id="2.60.40.1120">
    <property type="entry name" value="Carboxypeptidase-like, regulatory domain"/>
    <property type="match status" value="1"/>
</dbReference>
<dbReference type="GO" id="GO:0009279">
    <property type="term" value="C:cell outer membrane"/>
    <property type="evidence" value="ECO:0007669"/>
    <property type="project" value="UniProtKB-SubCell"/>
</dbReference>
<evidence type="ECO:0000313" key="7">
    <source>
        <dbReference type="Proteomes" id="UP000295197"/>
    </source>
</evidence>
<dbReference type="PANTHER" id="PTHR40980:SF4">
    <property type="entry name" value="TONB-DEPENDENT RECEPTOR-LIKE BETA-BARREL DOMAIN-CONTAINING PROTEIN"/>
    <property type="match status" value="1"/>
</dbReference>
<keyword evidence="3" id="KW-0998">Cell outer membrane</keyword>
<gene>
    <name evidence="6" type="ORF">EDC17_10832</name>
</gene>
<dbReference type="Pfam" id="PF07715">
    <property type="entry name" value="Plug"/>
    <property type="match status" value="1"/>
</dbReference>
<dbReference type="InterPro" id="IPR036942">
    <property type="entry name" value="Beta-barrel_TonB_sf"/>
</dbReference>
<keyword evidence="7" id="KW-1185">Reference proteome</keyword>
<evidence type="ECO:0000256" key="3">
    <source>
        <dbReference type="ARBA" id="ARBA00023237"/>
    </source>
</evidence>
<keyword evidence="2" id="KW-0472">Membrane</keyword>